<dbReference type="Proteomes" id="UP000814128">
    <property type="component" value="Unassembled WGS sequence"/>
</dbReference>
<reference evidence="1" key="2">
    <citation type="journal article" date="2022" name="New Phytol.">
        <title>Evolutionary transition to the ectomycorrhizal habit in the genomes of a hyperdiverse lineage of mushroom-forming fungi.</title>
        <authorList>
            <person name="Looney B."/>
            <person name="Miyauchi S."/>
            <person name="Morin E."/>
            <person name="Drula E."/>
            <person name="Courty P.E."/>
            <person name="Kohler A."/>
            <person name="Kuo A."/>
            <person name="LaButti K."/>
            <person name="Pangilinan J."/>
            <person name="Lipzen A."/>
            <person name="Riley R."/>
            <person name="Andreopoulos W."/>
            <person name="He G."/>
            <person name="Johnson J."/>
            <person name="Nolan M."/>
            <person name="Tritt A."/>
            <person name="Barry K.W."/>
            <person name="Grigoriev I.V."/>
            <person name="Nagy L.G."/>
            <person name="Hibbett D."/>
            <person name="Henrissat B."/>
            <person name="Matheny P.B."/>
            <person name="Labbe J."/>
            <person name="Martin F.M."/>
        </authorList>
    </citation>
    <scope>NUCLEOTIDE SEQUENCE</scope>
    <source>
        <strain evidence="1">EC-137</strain>
    </source>
</reference>
<name>A0ACB8QYV3_9AGAM</name>
<accession>A0ACB8QYV3</accession>
<sequence length="142" mass="16042">MDRFLSPASPEAIAHYHITENASSWDMDHTSPPEATIAHCASYKALSRFLSGADLIFPPRNRRELEGILHRYSYDAIHNLISMARSSLQEGGYSRICHFAEQSIRSMLNTGDNTAVLLALHRLCNLQERSILHPHHPYPPPL</sequence>
<organism evidence="1 2">
    <name type="scientific">Vararia minispora EC-137</name>
    <dbReference type="NCBI Taxonomy" id="1314806"/>
    <lineage>
        <taxon>Eukaryota</taxon>
        <taxon>Fungi</taxon>
        <taxon>Dikarya</taxon>
        <taxon>Basidiomycota</taxon>
        <taxon>Agaricomycotina</taxon>
        <taxon>Agaricomycetes</taxon>
        <taxon>Russulales</taxon>
        <taxon>Lachnocladiaceae</taxon>
        <taxon>Vararia</taxon>
    </lineage>
</organism>
<evidence type="ECO:0000313" key="2">
    <source>
        <dbReference type="Proteomes" id="UP000814128"/>
    </source>
</evidence>
<protein>
    <submittedName>
        <fullName evidence="1">Uncharacterized protein</fullName>
    </submittedName>
</protein>
<comment type="caution">
    <text evidence="1">The sequence shown here is derived from an EMBL/GenBank/DDBJ whole genome shotgun (WGS) entry which is preliminary data.</text>
</comment>
<proteinExistence type="predicted"/>
<keyword evidence="2" id="KW-1185">Reference proteome</keyword>
<evidence type="ECO:0000313" key="1">
    <source>
        <dbReference type="EMBL" id="KAI0036830.1"/>
    </source>
</evidence>
<gene>
    <name evidence="1" type="ORF">K488DRAFT_75817</name>
</gene>
<dbReference type="EMBL" id="MU273468">
    <property type="protein sequence ID" value="KAI0036830.1"/>
    <property type="molecule type" value="Genomic_DNA"/>
</dbReference>
<reference evidence="1" key="1">
    <citation type="submission" date="2021-02" db="EMBL/GenBank/DDBJ databases">
        <authorList>
            <consortium name="DOE Joint Genome Institute"/>
            <person name="Ahrendt S."/>
            <person name="Looney B.P."/>
            <person name="Miyauchi S."/>
            <person name="Morin E."/>
            <person name="Drula E."/>
            <person name="Courty P.E."/>
            <person name="Chicoki N."/>
            <person name="Fauchery L."/>
            <person name="Kohler A."/>
            <person name="Kuo A."/>
            <person name="Labutti K."/>
            <person name="Pangilinan J."/>
            <person name="Lipzen A."/>
            <person name="Riley R."/>
            <person name="Andreopoulos W."/>
            <person name="He G."/>
            <person name="Johnson J."/>
            <person name="Barry K.W."/>
            <person name="Grigoriev I.V."/>
            <person name="Nagy L."/>
            <person name="Hibbett D."/>
            <person name="Henrissat B."/>
            <person name="Matheny P.B."/>
            <person name="Labbe J."/>
            <person name="Martin F."/>
        </authorList>
    </citation>
    <scope>NUCLEOTIDE SEQUENCE</scope>
    <source>
        <strain evidence="1">EC-137</strain>
    </source>
</reference>